<keyword evidence="3" id="KW-0067">ATP-binding</keyword>
<dbReference type="SUPFAM" id="SSF52980">
    <property type="entry name" value="Restriction endonuclease-like"/>
    <property type="match status" value="1"/>
</dbReference>
<dbReference type="InterPro" id="IPR011335">
    <property type="entry name" value="Restrct_endonuc-II-like"/>
</dbReference>
<dbReference type="Gene3D" id="3.40.50.300">
    <property type="entry name" value="P-loop containing nucleotide triphosphate hydrolases"/>
    <property type="match status" value="1"/>
</dbReference>
<organism evidence="3 4">
    <name type="scientific">Candidatus Viridilinea halotolerans</name>
    <dbReference type="NCBI Taxonomy" id="2491704"/>
    <lineage>
        <taxon>Bacteria</taxon>
        <taxon>Bacillati</taxon>
        <taxon>Chloroflexota</taxon>
        <taxon>Chloroflexia</taxon>
        <taxon>Chloroflexales</taxon>
        <taxon>Chloroflexineae</taxon>
        <taxon>Oscillochloridaceae</taxon>
        <taxon>Candidatus Viridilinea</taxon>
    </lineage>
</organism>
<accession>A0A426U4R9</accession>
<dbReference type="GO" id="GO:0005524">
    <property type="term" value="F:ATP binding"/>
    <property type="evidence" value="ECO:0007669"/>
    <property type="project" value="UniProtKB-KW"/>
</dbReference>
<evidence type="ECO:0000259" key="1">
    <source>
        <dbReference type="Pfam" id="PF01637"/>
    </source>
</evidence>
<comment type="caution">
    <text evidence="3">The sequence shown here is derived from an EMBL/GenBank/DDBJ whole genome shotgun (WGS) entry which is preliminary data.</text>
</comment>
<dbReference type="InterPro" id="IPR036390">
    <property type="entry name" value="WH_DNA-bd_sf"/>
</dbReference>
<dbReference type="Proteomes" id="UP000280307">
    <property type="component" value="Unassembled WGS sequence"/>
</dbReference>
<protein>
    <submittedName>
        <fullName evidence="3">ATP-binding protein</fullName>
    </submittedName>
</protein>
<evidence type="ECO:0000259" key="2">
    <source>
        <dbReference type="Pfam" id="PF03008"/>
    </source>
</evidence>
<evidence type="ECO:0000313" key="4">
    <source>
        <dbReference type="Proteomes" id="UP000280307"/>
    </source>
</evidence>
<dbReference type="Pfam" id="PF03008">
    <property type="entry name" value="DUF234"/>
    <property type="match status" value="1"/>
</dbReference>
<dbReference type="AlphaFoldDB" id="A0A426U4R9"/>
<dbReference type="PANTHER" id="PTHR34704">
    <property type="entry name" value="ATPASE"/>
    <property type="match status" value="1"/>
</dbReference>
<proteinExistence type="predicted"/>
<name>A0A426U4R9_9CHLR</name>
<dbReference type="PANTHER" id="PTHR34704:SF1">
    <property type="entry name" value="ATPASE"/>
    <property type="match status" value="1"/>
</dbReference>
<dbReference type="Pfam" id="PF01637">
    <property type="entry name" value="ATPase_2"/>
    <property type="match status" value="1"/>
</dbReference>
<dbReference type="InterPro" id="IPR004256">
    <property type="entry name" value="DUF234"/>
</dbReference>
<dbReference type="InterPro" id="IPR011579">
    <property type="entry name" value="ATPase_dom"/>
</dbReference>
<dbReference type="EMBL" id="RSAS01000229">
    <property type="protein sequence ID" value="RRR74917.1"/>
    <property type="molecule type" value="Genomic_DNA"/>
</dbReference>
<sequence>MFRDREAELAFLNAVATRQHPGPGQLVMLYGRRRVGKTALLRAWAEQSALAFTYWVAEKEPAALQRRKFFDAFLQSINTPLPAQSFASWSDLWRSVAQLLQGRRHLLILDELPYAADADPAMLSALQHAWDQLFQESQAVIVICGSHVRTMELLLGRQSPLFGRMTGQWYLQPLPFGVLRQFLPSWSPAEQVAAYAIVGGIPAYLAWLNPRHTLVTNIKQVMLAPGSLVLAEAAFLLQDEVREPRPYLAVLQALGNGHHSLQEIANASMISTAHLSFYLNQLQELRLVERRLPATIPPAVQRRSRTGRYHLSDPFLRFYFRFLAPAAAGGTLSYRPERVLPTIQSGLRAFVGMTAWEELARQWVDAPARSEQLGFQPQSVGSHWSRHVQVDVVAINWQTHHILLGECKWTSAPVDRATVAELIEQKTPRVIAAMQISASDWTLRHAIFTRSGATPAAQELLAQHQGLMIDLERLYQDAASL</sequence>
<evidence type="ECO:0000313" key="3">
    <source>
        <dbReference type="EMBL" id="RRR74917.1"/>
    </source>
</evidence>
<dbReference type="InterPro" id="IPR027417">
    <property type="entry name" value="P-loop_NTPase"/>
</dbReference>
<dbReference type="SUPFAM" id="SSF52540">
    <property type="entry name" value="P-loop containing nucleoside triphosphate hydrolases"/>
    <property type="match status" value="1"/>
</dbReference>
<dbReference type="SUPFAM" id="SSF46785">
    <property type="entry name" value="Winged helix' DNA-binding domain"/>
    <property type="match status" value="1"/>
</dbReference>
<keyword evidence="3" id="KW-0547">Nucleotide-binding</keyword>
<gene>
    <name evidence="3" type="ORF">EI684_05980</name>
</gene>
<feature type="domain" description="DUF234" evidence="2">
    <location>
        <begin position="319"/>
        <end position="411"/>
    </location>
</feature>
<feature type="domain" description="ATPase" evidence="1">
    <location>
        <begin position="2"/>
        <end position="206"/>
    </location>
</feature>
<reference evidence="3 4" key="1">
    <citation type="submission" date="2018-12" db="EMBL/GenBank/DDBJ databases">
        <title>Genome Sequence of Candidatus Viridilinea halotolerans isolated from saline sulfide-rich spring.</title>
        <authorList>
            <person name="Grouzdev D.S."/>
            <person name="Burganskaya E.I."/>
            <person name="Krutkina M.S."/>
            <person name="Sukhacheva M.V."/>
            <person name="Gorlenko V.M."/>
        </authorList>
    </citation>
    <scope>NUCLEOTIDE SEQUENCE [LARGE SCALE GENOMIC DNA]</scope>
    <source>
        <strain evidence="3">Chok-6</strain>
    </source>
</reference>